<comment type="caution">
    <text evidence="2">The sequence shown here is derived from an EMBL/GenBank/DDBJ whole genome shotgun (WGS) entry which is preliminary data.</text>
</comment>
<dbReference type="OrthoDB" id="198978at2"/>
<accession>A0A4Q7NP22</accession>
<protein>
    <submittedName>
        <fullName evidence="2">Lipid-binding SYLF domain-containing protein</fullName>
    </submittedName>
</protein>
<dbReference type="InterPro" id="IPR007461">
    <property type="entry name" value="Ysc84_actin-binding"/>
</dbReference>
<reference evidence="2 3" key="1">
    <citation type="submission" date="2019-02" db="EMBL/GenBank/DDBJ databases">
        <title>Genomic Encyclopedia of Type Strains, Phase IV (KMG-IV): sequencing the most valuable type-strain genomes for metagenomic binning, comparative biology and taxonomic classification.</title>
        <authorList>
            <person name="Goeker M."/>
        </authorList>
    </citation>
    <scope>NUCLEOTIDE SEQUENCE [LARGE SCALE GENOMIC DNA]</scope>
    <source>
        <strain evidence="2 3">K24</strain>
    </source>
</reference>
<keyword evidence="3" id="KW-1185">Reference proteome</keyword>
<dbReference type="Proteomes" id="UP000292445">
    <property type="component" value="Unassembled WGS sequence"/>
</dbReference>
<name>A0A4Q7NP22_9BURK</name>
<dbReference type="RefSeq" id="WP_130357775.1">
    <property type="nucleotide sequence ID" value="NZ_SGXC01000001.1"/>
</dbReference>
<sequence length="192" mass="19858">MKRRQFLYATATAGLLVAAGCTTTDPNKSGDSSPAAKRSRIDSGVNETLNRLYSTVNGSRELGNKARGILVFPSVINAGFIVGGEYGEGALREGGRTTGYYSTASGSFGFQAGAQSKALVFMFMNQAELDRFKSSKGWTAGVDGSVAVVKAGVNAGIDTNTARAPVVAFALTNAGLMAGLTVEGTKISKLDL</sequence>
<evidence type="ECO:0000313" key="3">
    <source>
        <dbReference type="Proteomes" id="UP000292445"/>
    </source>
</evidence>
<evidence type="ECO:0000313" key="2">
    <source>
        <dbReference type="EMBL" id="RZS86706.1"/>
    </source>
</evidence>
<dbReference type="CDD" id="cd11524">
    <property type="entry name" value="SYLF"/>
    <property type="match status" value="1"/>
</dbReference>
<evidence type="ECO:0000259" key="1">
    <source>
        <dbReference type="Pfam" id="PF04366"/>
    </source>
</evidence>
<dbReference type="EMBL" id="SGXC01000001">
    <property type="protein sequence ID" value="RZS86706.1"/>
    <property type="molecule type" value="Genomic_DNA"/>
</dbReference>
<proteinExistence type="predicted"/>
<feature type="domain" description="Ysc84 actin-binding" evidence="1">
    <location>
        <begin position="105"/>
        <end position="188"/>
    </location>
</feature>
<organism evidence="2 3">
    <name type="scientific">Pigmentiphaga kullae</name>
    <dbReference type="NCBI Taxonomy" id="151784"/>
    <lineage>
        <taxon>Bacteria</taxon>
        <taxon>Pseudomonadati</taxon>
        <taxon>Pseudomonadota</taxon>
        <taxon>Betaproteobacteria</taxon>
        <taxon>Burkholderiales</taxon>
        <taxon>Alcaligenaceae</taxon>
        <taxon>Pigmentiphaga</taxon>
    </lineage>
</organism>
<dbReference type="PROSITE" id="PS51257">
    <property type="entry name" value="PROKAR_LIPOPROTEIN"/>
    <property type="match status" value="1"/>
</dbReference>
<gene>
    <name evidence="2" type="ORF">EV675_2754</name>
</gene>
<dbReference type="Pfam" id="PF04366">
    <property type="entry name" value="Ysc84"/>
    <property type="match status" value="1"/>
</dbReference>
<dbReference type="AlphaFoldDB" id="A0A4Q7NP22"/>